<sequence length="66" mass="7231">MESRKQTDQLIGVPERQNTIGRKRAKRLHHAFSTFPQHHAPEVFAFSSGPGSPGEALAGKPPVGER</sequence>
<name>A0A645ISM5_9ZZZZ</name>
<reference evidence="2" key="1">
    <citation type="submission" date="2019-08" db="EMBL/GenBank/DDBJ databases">
        <authorList>
            <person name="Kucharzyk K."/>
            <person name="Murdoch R.W."/>
            <person name="Higgins S."/>
            <person name="Loffler F."/>
        </authorList>
    </citation>
    <scope>NUCLEOTIDE SEQUENCE</scope>
</reference>
<gene>
    <name evidence="2" type="ORF">SDC9_201053</name>
</gene>
<evidence type="ECO:0000313" key="2">
    <source>
        <dbReference type="EMBL" id="MPN53389.1"/>
    </source>
</evidence>
<feature type="region of interest" description="Disordered" evidence="1">
    <location>
        <begin position="42"/>
        <end position="66"/>
    </location>
</feature>
<comment type="caution">
    <text evidence="2">The sequence shown here is derived from an EMBL/GenBank/DDBJ whole genome shotgun (WGS) entry which is preliminary data.</text>
</comment>
<dbReference type="AlphaFoldDB" id="A0A645ISM5"/>
<proteinExistence type="predicted"/>
<accession>A0A645ISM5</accession>
<organism evidence="2">
    <name type="scientific">bioreactor metagenome</name>
    <dbReference type="NCBI Taxonomy" id="1076179"/>
    <lineage>
        <taxon>unclassified sequences</taxon>
        <taxon>metagenomes</taxon>
        <taxon>ecological metagenomes</taxon>
    </lineage>
</organism>
<evidence type="ECO:0000256" key="1">
    <source>
        <dbReference type="SAM" id="MobiDB-lite"/>
    </source>
</evidence>
<protein>
    <submittedName>
        <fullName evidence="2">Uncharacterized protein</fullName>
    </submittedName>
</protein>
<dbReference type="EMBL" id="VSSQ01120471">
    <property type="protein sequence ID" value="MPN53389.1"/>
    <property type="molecule type" value="Genomic_DNA"/>
</dbReference>